<reference evidence="1 2" key="1">
    <citation type="submission" date="2016-10" db="EMBL/GenBank/DDBJ databases">
        <authorList>
            <person name="de Groot N.N."/>
        </authorList>
    </citation>
    <scope>NUCLEOTIDE SEQUENCE [LARGE SCALE GENOMIC DNA]</scope>
    <source>
        <strain evidence="1 2">Nm22</strain>
    </source>
</reference>
<evidence type="ECO:0000313" key="2">
    <source>
        <dbReference type="Proteomes" id="UP000199459"/>
    </source>
</evidence>
<organism evidence="1 2">
    <name type="scientific">Nitrosomonas marina</name>
    <dbReference type="NCBI Taxonomy" id="917"/>
    <lineage>
        <taxon>Bacteria</taxon>
        <taxon>Pseudomonadati</taxon>
        <taxon>Pseudomonadota</taxon>
        <taxon>Betaproteobacteria</taxon>
        <taxon>Nitrosomonadales</taxon>
        <taxon>Nitrosomonadaceae</taxon>
        <taxon>Nitrosomonas</taxon>
    </lineage>
</organism>
<accession>A0A1H8B6B0</accession>
<dbReference type="OrthoDB" id="8565682at2"/>
<name>A0A1H8B6B0_9PROT</name>
<evidence type="ECO:0000313" key="1">
    <source>
        <dbReference type="EMBL" id="SEM77578.1"/>
    </source>
</evidence>
<sequence length="119" mass="13692">MSEKKCYPAYGKRIKLMRDKGLVPSSDVIITFNWKIGRLFTRIVIPANKPIKSLYFNYLTGLSVMIAHSFNDAHMLPDLINEVLQVNPRILATFNYMLAKQNVTDNPAFYLVHSTRELT</sequence>
<gene>
    <name evidence="1" type="ORF">SAMN05216325_10291</name>
</gene>
<dbReference type="RefSeq" id="WP_143056864.1">
    <property type="nucleotide sequence ID" value="NZ_FOCP01000002.1"/>
</dbReference>
<dbReference type="Proteomes" id="UP000199459">
    <property type="component" value="Unassembled WGS sequence"/>
</dbReference>
<protein>
    <submittedName>
        <fullName evidence="1">Uncharacterized protein</fullName>
    </submittedName>
</protein>
<dbReference type="AlphaFoldDB" id="A0A1H8B6B0"/>
<proteinExistence type="predicted"/>
<dbReference type="EMBL" id="FOCP01000002">
    <property type="protein sequence ID" value="SEM77578.1"/>
    <property type="molecule type" value="Genomic_DNA"/>
</dbReference>